<dbReference type="Proteomes" id="UP001189429">
    <property type="component" value="Unassembled WGS sequence"/>
</dbReference>
<evidence type="ECO:0000313" key="2">
    <source>
        <dbReference type="Proteomes" id="UP001189429"/>
    </source>
</evidence>
<gene>
    <name evidence="1" type="ORF">PCOR1329_LOCUS57214</name>
</gene>
<keyword evidence="2" id="KW-1185">Reference proteome</keyword>
<sequence>MRRAGLLPATCARCRSGSLKPTTAPALRATSSWAPRRSASPEKAPFANHVLKLLLETPVAGRLRAEECTLGSCEHCEHCVLLQQAASYIIFTLGSEFFDLGPVAAVRGGHGDRARRARDLGVAERNVRDGPGAFFWSLHGATLAEGMKACLGKMAEKAVAPPKIFTVMTACGGGIGSGSEKARMGGRGGGCNRSAFLLESERRAVADARRK</sequence>
<proteinExistence type="predicted"/>
<name>A0ABN9VH36_9DINO</name>
<comment type="caution">
    <text evidence="1">The sequence shown here is derived from an EMBL/GenBank/DDBJ whole genome shotgun (WGS) entry which is preliminary data.</text>
</comment>
<evidence type="ECO:0000313" key="1">
    <source>
        <dbReference type="EMBL" id="CAK0871358.1"/>
    </source>
</evidence>
<accession>A0ABN9VH36</accession>
<reference evidence="1" key="1">
    <citation type="submission" date="2023-10" db="EMBL/GenBank/DDBJ databases">
        <authorList>
            <person name="Chen Y."/>
            <person name="Shah S."/>
            <person name="Dougan E. K."/>
            <person name="Thang M."/>
            <person name="Chan C."/>
        </authorList>
    </citation>
    <scope>NUCLEOTIDE SEQUENCE [LARGE SCALE GENOMIC DNA]</scope>
</reference>
<protein>
    <submittedName>
        <fullName evidence="1">Uncharacterized protein</fullName>
    </submittedName>
</protein>
<organism evidence="1 2">
    <name type="scientific">Prorocentrum cordatum</name>
    <dbReference type="NCBI Taxonomy" id="2364126"/>
    <lineage>
        <taxon>Eukaryota</taxon>
        <taxon>Sar</taxon>
        <taxon>Alveolata</taxon>
        <taxon>Dinophyceae</taxon>
        <taxon>Prorocentrales</taxon>
        <taxon>Prorocentraceae</taxon>
        <taxon>Prorocentrum</taxon>
    </lineage>
</organism>
<dbReference type="EMBL" id="CAUYUJ010017060">
    <property type="protein sequence ID" value="CAK0871358.1"/>
    <property type="molecule type" value="Genomic_DNA"/>
</dbReference>